<dbReference type="InterPro" id="IPR003660">
    <property type="entry name" value="HAMP_dom"/>
</dbReference>
<dbReference type="Pfam" id="PF00672">
    <property type="entry name" value="HAMP"/>
    <property type="match status" value="1"/>
</dbReference>
<dbReference type="InterPro" id="IPR050428">
    <property type="entry name" value="TCS_sensor_his_kinase"/>
</dbReference>
<dbReference type="InterPro" id="IPR005467">
    <property type="entry name" value="His_kinase_dom"/>
</dbReference>
<evidence type="ECO:0000256" key="5">
    <source>
        <dbReference type="ARBA" id="ARBA00022679"/>
    </source>
</evidence>
<dbReference type="InterPro" id="IPR003594">
    <property type="entry name" value="HATPase_dom"/>
</dbReference>
<evidence type="ECO:0000256" key="3">
    <source>
        <dbReference type="ARBA" id="ARBA00012438"/>
    </source>
</evidence>
<evidence type="ECO:0000256" key="1">
    <source>
        <dbReference type="ARBA" id="ARBA00000085"/>
    </source>
</evidence>
<dbReference type="SUPFAM" id="SSF47384">
    <property type="entry name" value="Homodimeric domain of signal transducing histidine kinase"/>
    <property type="match status" value="1"/>
</dbReference>
<evidence type="ECO:0000256" key="9">
    <source>
        <dbReference type="ARBA" id="ARBA00023012"/>
    </source>
</evidence>
<dbReference type="SMART" id="SM00304">
    <property type="entry name" value="HAMP"/>
    <property type="match status" value="1"/>
</dbReference>
<dbReference type="SUPFAM" id="SSF55874">
    <property type="entry name" value="ATPase domain of HSP90 chaperone/DNA topoisomerase II/histidine kinase"/>
    <property type="match status" value="1"/>
</dbReference>
<evidence type="ECO:0000256" key="7">
    <source>
        <dbReference type="ARBA" id="ARBA00022777"/>
    </source>
</evidence>
<evidence type="ECO:0000313" key="15">
    <source>
        <dbReference type="Proteomes" id="UP000306192"/>
    </source>
</evidence>
<keyword evidence="9" id="KW-0902">Two-component regulatory system</keyword>
<dbReference type="InterPro" id="IPR036890">
    <property type="entry name" value="HATPase_C_sf"/>
</dbReference>
<dbReference type="SMART" id="SM00388">
    <property type="entry name" value="HisKA"/>
    <property type="match status" value="1"/>
</dbReference>
<reference evidence="14 15" key="1">
    <citation type="journal article" date="2019" name="Microorganisms">
        <title>Systematic Affiliation and Genome Analysis of Subtercola vilae DB165(T) with Particular Emphasis on Cold Adaptation of an Isolate from a High-Altitude Cold Volcano Lake.</title>
        <authorList>
            <person name="Villalobos A.S."/>
            <person name="Wiese J."/>
            <person name="Imhoff J.F."/>
            <person name="Dorador C."/>
            <person name="Keller A."/>
            <person name="Hentschel U."/>
        </authorList>
    </citation>
    <scope>NUCLEOTIDE SEQUENCE [LARGE SCALE GENOMIC DNA]</scope>
    <source>
        <strain evidence="14 15">DB165</strain>
    </source>
</reference>
<evidence type="ECO:0000256" key="11">
    <source>
        <dbReference type="SAM" id="Phobius"/>
    </source>
</evidence>
<dbReference type="PANTHER" id="PTHR45436:SF5">
    <property type="entry name" value="SENSOR HISTIDINE KINASE TRCS"/>
    <property type="match status" value="1"/>
</dbReference>
<evidence type="ECO:0000256" key="4">
    <source>
        <dbReference type="ARBA" id="ARBA00022553"/>
    </source>
</evidence>
<evidence type="ECO:0000259" key="12">
    <source>
        <dbReference type="PROSITE" id="PS50109"/>
    </source>
</evidence>
<keyword evidence="15" id="KW-1185">Reference proteome</keyword>
<evidence type="ECO:0000259" key="13">
    <source>
        <dbReference type="PROSITE" id="PS50885"/>
    </source>
</evidence>
<comment type="subcellular location">
    <subcellularLocation>
        <location evidence="2">Cell membrane</location>
    </subcellularLocation>
</comment>
<keyword evidence="7" id="KW-0418">Kinase</keyword>
<dbReference type="EMBL" id="QYRT01000004">
    <property type="protein sequence ID" value="TIH40125.1"/>
    <property type="molecule type" value="Genomic_DNA"/>
</dbReference>
<keyword evidence="8 11" id="KW-1133">Transmembrane helix</keyword>
<dbReference type="EC" id="2.7.13.3" evidence="3"/>
<dbReference type="Gene3D" id="1.10.287.130">
    <property type="match status" value="1"/>
</dbReference>
<dbReference type="Gene3D" id="6.10.340.10">
    <property type="match status" value="1"/>
</dbReference>
<dbReference type="PRINTS" id="PR00344">
    <property type="entry name" value="BCTRLSENSOR"/>
</dbReference>
<dbReference type="InterPro" id="IPR036097">
    <property type="entry name" value="HisK_dim/P_sf"/>
</dbReference>
<dbReference type="CDD" id="cd00082">
    <property type="entry name" value="HisKA"/>
    <property type="match status" value="1"/>
</dbReference>
<name>A0A4T2C6S1_9MICO</name>
<protein>
    <recommendedName>
        <fullName evidence="3">histidine kinase</fullName>
        <ecNumber evidence="3">2.7.13.3</ecNumber>
    </recommendedName>
</protein>
<dbReference type="OrthoDB" id="9786919at2"/>
<dbReference type="PROSITE" id="PS50109">
    <property type="entry name" value="HIS_KIN"/>
    <property type="match status" value="1"/>
</dbReference>
<dbReference type="CDD" id="cd06225">
    <property type="entry name" value="HAMP"/>
    <property type="match status" value="1"/>
</dbReference>
<keyword evidence="5" id="KW-0808">Transferase</keyword>
<evidence type="ECO:0000313" key="14">
    <source>
        <dbReference type="EMBL" id="TIH40125.1"/>
    </source>
</evidence>
<gene>
    <name evidence="14" type="ORF">D4765_03080</name>
</gene>
<organism evidence="14 15">
    <name type="scientific">Subtercola vilae</name>
    <dbReference type="NCBI Taxonomy" id="2056433"/>
    <lineage>
        <taxon>Bacteria</taxon>
        <taxon>Bacillati</taxon>
        <taxon>Actinomycetota</taxon>
        <taxon>Actinomycetes</taxon>
        <taxon>Micrococcales</taxon>
        <taxon>Microbacteriaceae</taxon>
        <taxon>Subtercola</taxon>
    </lineage>
</organism>
<evidence type="ECO:0000256" key="8">
    <source>
        <dbReference type="ARBA" id="ARBA00022989"/>
    </source>
</evidence>
<accession>A0A4T2C6S1</accession>
<dbReference type="InterPro" id="IPR003661">
    <property type="entry name" value="HisK_dim/P_dom"/>
</dbReference>
<sequence length="488" mass="50937">MRVVRVPARVTIVVRIALIAGMLASVLLVSGALLVRAALHSAQMTATQQLAGVQASQIIDATRQNVRLFGEFGSLPYELVRTDGALISSSPEFVNAESDRPVVPPPPEDASQIGGEVFTATIASGPLSGQTLTAVSSTLRASSILVEPGGDIPGGSVADVDMTAYRAYVFVTTTAADRAVATIDPYLWAGVVLAVVLLAGTAAITAKRSLRPVDQMRRAADAIAGAPDGARLSVPDSDDELSALAATLNALFSRIDEAALRQKRFTADAAHELRSPITSLITALEIAEAHPGLVSAESTLSHVHGEARRLEGLARDLLELAAASSAEPAQTEGRCDVRAVLRDALSEVEARSPGVGIRMLEPALTGAVLVRLPPRQLRRVLVNLLDNATRHARTVVDSELTVDVDASMARIHIANDGAPIPNDDLARIFEPFVRLDESRSRDTGGAGLGLAIAFEIAAGAGGSLTVASTPSRTVFTVSLPCSEDSDVS</sequence>
<proteinExistence type="predicted"/>
<dbReference type="SMART" id="SM00387">
    <property type="entry name" value="HATPase_c"/>
    <property type="match status" value="1"/>
</dbReference>
<dbReference type="Pfam" id="PF02518">
    <property type="entry name" value="HATPase_c"/>
    <property type="match status" value="1"/>
</dbReference>
<keyword evidence="4" id="KW-0597">Phosphoprotein</keyword>
<keyword evidence="6 11" id="KW-0812">Transmembrane</keyword>
<comment type="caution">
    <text evidence="14">The sequence shown here is derived from an EMBL/GenBank/DDBJ whole genome shotgun (WGS) entry which is preliminary data.</text>
</comment>
<dbReference type="SUPFAM" id="SSF158472">
    <property type="entry name" value="HAMP domain-like"/>
    <property type="match status" value="1"/>
</dbReference>
<dbReference type="AlphaFoldDB" id="A0A4T2C6S1"/>
<dbReference type="PROSITE" id="PS50885">
    <property type="entry name" value="HAMP"/>
    <property type="match status" value="1"/>
</dbReference>
<evidence type="ECO:0000256" key="10">
    <source>
        <dbReference type="ARBA" id="ARBA00023136"/>
    </source>
</evidence>
<evidence type="ECO:0000256" key="2">
    <source>
        <dbReference type="ARBA" id="ARBA00004236"/>
    </source>
</evidence>
<dbReference type="GO" id="GO:0005886">
    <property type="term" value="C:plasma membrane"/>
    <property type="evidence" value="ECO:0007669"/>
    <property type="project" value="UniProtKB-SubCell"/>
</dbReference>
<dbReference type="Gene3D" id="3.30.565.10">
    <property type="entry name" value="Histidine kinase-like ATPase, C-terminal domain"/>
    <property type="match status" value="1"/>
</dbReference>
<dbReference type="InterPro" id="IPR004358">
    <property type="entry name" value="Sig_transdc_His_kin-like_C"/>
</dbReference>
<dbReference type="Pfam" id="PF00512">
    <property type="entry name" value="HisKA"/>
    <property type="match status" value="1"/>
</dbReference>
<dbReference type="RefSeq" id="WP_136640759.1">
    <property type="nucleotide sequence ID" value="NZ_QYRT01000004.1"/>
</dbReference>
<evidence type="ECO:0000256" key="6">
    <source>
        <dbReference type="ARBA" id="ARBA00022692"/>
    </source>
</evidence>
<feature type="domain" description="Histidine kinase" evidence="12">
    <location>
        <begin position="268"/>
        <end position="483"/>
    </location>
</feature>
<keyword evidence="10 11" id="KW-0472">Membrane</keyword>
<dbReference type="PANTHER" id="PTHR45436">
    <property type="entry name" value="SENSOR HISTIDINE KINASE YKOH"/>
    <property type="match status" value="1"/>
</dbReference>
<feature type="transmembrane region" description="Helical" evidence="11">
    <location>
        <begin position="12"/>
        <end position="35"/>
    </location>
</feature>
<feature type="domain" description="HAMP" evidence="13">
    <location>
        <begin position="207"/>
        <end position="260"/>
    </location>
</feature>
<dbReference type="GO" id="GO:0000155">
    <property type="term" value="F:phosphorelay sensor kinase activity"/>
    <property type="evidence" value="ECO:0007669"/>
    <property type="project" value="InterPro"/>
</dbReference>
<comment type="catalytic activity">
    <reaction evidence="1">
        <text>ATP + protein L-histidine = ADP + protein N-phospho-L-histidine.</text>
        <dbReference type="EC" id="2.7.13.3"/>
    </reaction>
</comment>
<dbReference type="Proteomes" id="UP000306192">
    <property type="component" value="Unassembled WGS sequence"/>
</dbReference>